<keyword evidence="3" id="KW-1185">Reference proteome</keyword>
<evidence type="ECO:0000313" key="2">
    <source>
        <dbReference type="EMBL" id="GKU25100.1"/>
    </source>
</evidence>
<protein>
    <recommendedName>
        <fullName evidence="1">N-acetyltransferase domain-containing protein</fullName>
    </recommendedName>
</protein>
<dbReference type="Gene3D" id="3.40.630.30">
    <property type="match status" value="1"/>
</dbReference>
<comment type="caution">
    <text evidence="2">The sequence shown here is derived from an EMBL/GenBank/DDBJ whole genome shotgun (WGS) entry which is preliminary data.</text>
</comment>
<dbReference type="GO" id="GO:0016747">
    <property type="term" value="F:acyltransferase activity, transferring groups other than amino-acyl groups"/>
    <property type="evidence" value="ECO:0007669"/>
    <property type="project" value="InterPro"/>
</dbReference>
<proteinExistence type="predicted"/>
<evidence type="ECO:0000259" key="1">
    <source>
        <dbReference type="PROSITE" id="PS51186"/>
    </source>
</evidence>
<dbReference type="PROSITE" id="PS51186">
    <property type="entry name" value="GNAT"/>
    <property type="match status" value="1"/>
</dbReference>
<gene>
    <name evidence="2" type="ORF">CFOLD11_19260</name>
</gene>
<dbReference type="InterPro" id="IPR016181">
    <property type="entry name" value="Acyl_CoA_acyltransferase"/>
</dbReference>
<dbReference type="RefSeq" id="WP_261852067.1">
    <property type="nucleotide sequence ID" value="NZ_BQXY01000002.1"/>
</dbReference>
<evidence type="ECO:0000313" key="3">
    <source>
        <dbReference type="Proteomes" id="UP001057868"/>
    </source>
</evidence>
<dbReference type="Pfam" id="PF13673">
    <property type="entry name" value="Acetyltransf_10"/>
    <property type="match status" value="1"/>
</dbReference>
<sequence length="296" mass="34264">MENLNEYKIYKANSEQWAKYHAIYRLSNFNEWMSLSFQSDIDRYKNLDICYWVEKEGKRIGGALIKPNILKCVFVIPPFDNISKLIEVLTLYVNTISDETEEIVIPDADLRVVESYKSVAFKLDRIDKLMVCATDEFNVIWEERYKIVAPEIEHVEAMAKLYYDSYSNNKFQYISSQSYDFQLLNVQAYFNHIKAMNITNEWSTLIFDTISNQFVGACMVGYVNGLPYILDFVVHPEFQRKGIGAKMLQRTLTLLSGNYSAIRLNVTVGNNAETFYDKLGFVSLAEKGYMTKKAGV</sequence>
<dbReference type="SUPFAM" id="SSF55729">
    <property type="entry name" value="Acyl-CoA N-acyltransferases (Nat)"/>
    <property type="match status" value="1"/>
</dbReference>
<dbReference type="InterPro" id="IPR000182">
    <property type="entry name" value="GNAT_dom"/>
</dbReference>
<dbReference type="CDD" id="cd04301">
    <property type="entry name" value="NAT_SF"/>
    <property type="match status" value="1"/>
</dbReference>
<reference evidence="2" key="1">
    <citation type="journal article" date="2023" name="Int. J. Syst. Evol. Microbiol.">
        <title>&lt;i&gt;Clostridium folliculivorans&lt;/i&gt; sp. nov., isolated from soil samples of an organic paddy in Japan.</title>
        <authorList>
            <person name="Tazawa J."/>
            <person name="Kobayashi H."/>
            <person name="Tanizawa Y."/>
            <person name="Uchino A."/>
            <person name="Tanaka F."/>
            <person name="Urashima Y."/>
            <person name="Miura S."/>
            <person name="Sakamoto M."/>
            <person name="Ohkuma M."/>
            <person name="Tohno M."/>
        </authorList>
    </citation>
    <scope>NUCLEOTIDE SEQUENCE</scope>
    <source>
        <strain evidence="2">D1-1</strain>
    </source>
</reference>
<name>A0A9W5Y225_9CLOT</name>
<accession>A0A9W5Y225</accession>
<organism evidence="2 3">
    <name type="scientific">Clostridium folliculivorans</name>
    <dbReference type="NCBI Taxonomy" id="2886038"/>
    <lineage>
        <taxon>Bacteria</taxon>
        <taxon>Bacillati</taxon>
        <taxon>Bacillota</taxon>
        <taxon>Clostridia</taxon>
        <taxon>Eubacteriales</taxon>
        <taxon>Clostridiaceae</taxon>
        <taxon>Clostridium</taxon>
    </lineage>
</organism>
<dbReference type="Proteomes" id="UP001057868">
    <property type="component" value="Unassembled WGS sequence"/>
</dbReference>
<feature type="domain" description="N-acetyltransferase" evidence="1">
    <location>
        <begin position="145"/>
        <end position="295"/>
    </location>
</feature>
<dbReference type="AlphaFoldDB" id="A0A9W5Y225"/>
<dbReference type="EMBL" id="BQXY01000002">
    <property type="protein sequence ID" value="GKU25100.1"/>
    <property type="molecule type" value="Genomic_DNA"/>
</dbReference>